<evidence type="ECO:0000313" key="2">
    <source>
        <dbReference type="EMBL" id="GGP03939.1"/>
    </source>
</evidence>
<sequence>MPLTHTRLAAAALTAAGVLFFLYPALRPWADESTADGALHALSSPWWVATHLFAMIGFILVPLALLPINRTAAVIMWIGAGLTLPYYGAENFALNALAIKVSDGQQLDLLDLTESIRYHPVAATTFLIGLILLGAGALTAAVAIWRSGVLPRFSAVLFGIAFALFIPQFFVGEAGRIAHGVLMAAGCGWLALSLWRTRTSPLDRPHWAESRP</sequence>
<gene>
    <name evidence="2" type="ORF">GCM10012278_17240</name>
</gene>
<evidence type="ECO:0000313" key="3">
    <source>
        <dbReference type="Proteomes" id="UP000660745"/>
    </source>
</evidence>
<protein>
    <submittedName>
        <fullName evidence="2">Uncharacterized protein</fullName>
    </submittedName>
</protein>
<evidence type="ECO:0000256" key="1">
    <source>
        <dbReference type="SAM" id="Phobius"/>
    </source>
</evidence>
<organism evidence="2 3">
    <name type="scientific">Nonomuraea glycinis</name>
    <dbReference type="NCBI Taxonomy" id="2047744"/>
    <lineage>
        <taxon>Bacteria</taxon>
        <taxon>Bacillati</taxon>
        <taxon>Actinomycetota</taxon>
        <taxon>Actinomycetes</taxon>
        <taxon>Streptosporangiales</taxon>
        <taxon>Streptosporangiaceae</taxon>
        <taxon>Nonomuraea</taxon>
    </lineage>
</organism>
<dbReference type="Proteomes" id="UP000660745">
    <property type="component" value="Unassembled WGS sequence"/>
</dbReference>
<keyword evidence="1" id="KW-0812">Transmembrane</keyword>
<reference evidence="2" key="1">
    <citation type="journal article" date="2014" name="Int. J. Syst. Evol. Microbiol.">
        <title>Complete genome sequence of Corynebacterium casei LMG S-19264T (=DSM 44701T), isolated from a smear-ripened cheese.</title>
        <authorList>
            <consortium name="US DOE Joint Genome Institute (JGI-PGF)"/>
            <person name="Walter F."/>
            <person name="Albersmeier A."/>
            <person name="Kalinowski J."/>
            <person name="Ruckert C."/>
        </authorList>
    </citation>
    <scope>NUCLEOTIDE SEQUENCE</scope>
    <source>
        <strain evidence="2">CGMCC 4.7430</strain>
    </source>
</reference>
<feature type="transmembrane region" description="Helical" evidence="1">
    <location>
        <begin position="7"/>
        <end position="26"/>
    </location>
</feature>
<keyword evidence="3" id="KW-1185">Reference proteome</keyword>
<dbReference type="AlphaFoldDB" id="A0A918E3F6"/>
<accession>A0A918E3F6</accession>
<dbReference type="EMBL" id="BMNK01000002">
    <property type="protein sequence ID" value="GGP03939.1"/>
    <property type="molecule type" value="Genomic_DNA"/>
</dbReference>
<proteinExistence type="predicted"/>
<name>A0A918E3F6_9ACTN</name>
<reference evidence="2" key="2">
    <citation type="submission" date="2020-09" db="EMBL/GenBank/DDBJ databases">
        <authorList>
            <person name="Sun Q."/>
            <person name="Zhou Y."/>
        </authorList>
    </citation>
    <scope>NUCLEOTIDE SEQUENCE</scope>
    <source>
        <strain evidence="2">CGMCC 4.7430</strain>
    </source>
</reference>
<keyword evidence="1" id="KW-0472">Membrane</keyword>
<feature type="transmembrane region" description="Helical" evidence="1">
    <location>
        <begin position="152"/>
        <end position="171"/>
    </location>
</feature>
<feature type="transmembrane region" description="Helical" evidence="1">
    <location>
        <begin position="177"/>
        <end position="195"/>
    </location>
</feature>
<dbReference type="RefSeq" id="WP_225277702.1">
    <property type="nucleotide sequence ID" value="NZ_BMNK01000002.1"/>
</dbReference>
<comment type="caution">
    <text evidence="2">The sequence shown here is derived from an EMBL/GenBank/DDBJ whole genome shotgun (WGS) entry which is preliminary data.</text>
</comment>
<feature type="transmembrane region" description="Helical" evidence="1">
    <location>
        <begin position="46"/>
        <end position="65"/>
    </location>
</feature>
<feature type="transmembrane region" description="Helical" evidence="1">
    <location>
        <begin position="72"/>
        <end position="89"/>
    </location>
</feature>
<keyword evidence="1" id="KW-1133">Transmembrane helix</keyword>
<feature type="transmembrane region" description="Helical" evidence="1">
    <location>
        <begin position="121"/>
        <end position="145"/>
    </location>
</feature>